<gene>
    <name evidence="10" type="ORF">WMY93_027173</name>
</gene>
<name>A0AAW0N337_9GOBI</name>
<feature type="compositionally biased region" description="Pro residues" evidence="8">
    <location>
        <begin position="45"/>
        <end position="58"/>
    </location>
</feature>
<dbReference type="AlphaFoldDB" id="A0AAW0N337"/>
<evidence type="ECO:0000256" key="5">
    <source>
        <dbReference type="ARBA" id="ARBA00022833"/>
    </source>
</evidence>
<dbReference type="PANTHER" id="PTHR24394:SF29">
    <property type="entry name" value="MYONEURIN"/>
    <property type="match status" value="1"/>
</dbReference>
<dbReference type="SUPFAM" id="SSF57667">
    <property type="entry name" value="beta-beta-alpha zinc fingers"/>
    <property type="match status" value="2"/>
</dbReference>
<feature type="domain" description="C2H2-type" evidence="9">
    <location>
        <begin position="368"/>
        <end position="395"/>
    </location>
</feature>
<evidence type="ECO:0000256" key="8">
    <source>
        <dbReference type="SAM" id="MobiDB-lite"/>
    </source>
</evidence>
<feature type="domain" description="C2H2-type" evidence="9">
    <location>
        <begin position="126"/>
        <end position="154"/>
    </location>
</feature>
<dbReference type="Gene3D" id="3.30.160.60">
    <property type="entry name" value="Classic Zinc Finger"/>
    <property type="match status" value="3"/>
</dbReference>
<evidence type="ECO:0000256" key="2">
    <source>
        <dbReference type="ARBA" id="ARBA00022723"/>
    </source>
</evidence>
<dbReference type="PROSITE" id="PS00028">
    <property type="entry name" value="ZINC_FINGER_C2H2_1"/>
    <property type="match status" value="5"/>
</dbReference>
<sequence>MDLSWSTTPRPEAFKRPNTATETLTRLASFIARAECKPGLHRTQRPPPDPPTPAPDPPFTCTDGLPLTCTPGLNCTQRNSPDLQRLAPELPFVDLPFNCNPGLNCSQRPLLEPLNPVLNLPDDLPFTCNDCGQKFTYATELLIHQDTDHALPKPHQCLHCLQEFSLKSSLQMHNCEFFQGQMSDGPSYATTLTSVSENPTNGCVFAQPYVATCGKDLVEDAAQEEADSDATLTAPSQSDNPESQADSQFSEEEEETSSSTSLYGESRCKFCSRTFRSEAAFNRHKQLKQCNKKEKEKDCLWGSSNVKAKRGRMLKKGVFSCRSCDKVFNSTAKLYNHRKEKHSRSVPCVRETIPAAKKKHKRHSNCTYTCQICSKVFLHHLSLWAHTRKHPKSANESEIGKSMAAKNATENGKFKKQSAEKTVEPIKITFRKNMWTRDFSIDKKIKPRLKLRRVTDRASEKESDEEVEFPCASCPQVFEQLSELRAHAELHQMAVSSGRCSVCDCHVDSSNWAGAKRSRLYHCALCQRGFSTLELFLSHCQEHLKAKVEEEWMNGETTDT</sequence>
<dbReference type="SMART" id="SM00355">
    <property type="entry name" value="ZnF_C2H2"/>
    <property type="match status" value="6"/>
</dbReference>
<feature type="domain" description="C2H2-type" evidence="9">
    <location>
        <begin position="319"/>
        <end position="347"/>
    </location>
</feature>
<evidence type="ECO:0000256" key="4">
    <source>
        <dbReference type="ARBA" id="ARBA00022771"/>
    </source>
</evidence>
<feature type="region of interest" description="Disordered" evidence="8">
    <location>
        <begin position="224"/>
        <end position="261"/>
    </location>
</feature>
<dbReference type="PANTHER" id="PTHR24394">
    <property type="entry name" value="ZINC FINGER PROTEIN"/>
    <property type="match status" value="1"/>
</dbReference>
<keyword evidence="4 7" id="KW-0863">Zinc-finger</keyword>
<dbReference type="PROSITE" id="PS50157">
    <property type="entry name" value="ZINC_FINGER_C2H2_2"/>
    <property type="match status" value="5"/>
</dbReference>
<evidence type="ECO:0000313" key="10">
    <source>
        <dbReference type="EMBL" id="KAK7884050.1"/>
    </source>
</evidence>
<dbReference type="InterPro" id="IPR013087">
    <property type="entry name" value="Znf_C2H2_type"/>
</dbReference>
<protein>
    <recommendedName>
        <fullName evidence="9">C2H2-type domain-containing protein</fullName>
    </recommendedName>
</protein>
<reference evidence="11" key="1">
    <citation type="submission" date="2024-04" db="EMBL/GenBank/DDBJ databases">
        <title>Salinicola lusitanus LLJ914,a marine bacterium isolated from the Okinawa Trough.</title>
        <authorList>
            <person name="Li J."/>
        </authorList>
    </citation>
    <scope>NUCLEOTIDE SEQUENCE [LARGE SCALE GENOMIC DNA]</scope>
</reference>
<accession>A0AAW0N337</accession>
<feature type="region of interest" description="Disordered" evidence="8">
    <location>
        <begin position="38"/>
        <end position="60"/>
    </location>
</feature>
<evidence type="ECO:0000256" key="7">
    <source>
        <dbReference type="PROSITE-ProRule" id="PRU00042"/>
    </source>
</evidence>
<comment type="subcellular location">
    <subcellularLocation>
        <location evidence="1">Nucleus</location>
    </subcellularLocation>
</comment>
<keyword evidence="6" id="KW-0539">Nucleus</keyword>
<evidence type="ECO:0000259" key="9">
    <source>
        <dbReference type="PROSITE" id="PS50157"/>
    </source>
</evidence>
<evidence type="ECO:0000256" key="1">
    <source>
        <dbReference type="ARBA" id="ARBA00004123"/>
    </source>
</evidence>
<dbReference type="InterPro" id="IPR036236">
    <property type="entry name" value="Znf_C2H2_sf"/>
</dbReference>
<dbReference type="GO" id="GO:0000981">
    <property type="term" value="F:DNA-binding transcription factor activity, RNA polymerase II-specific"/>
    <property type="evidence" value="ECO:0007669"/>
    <property type="project" value="TreeGrafter"/>
</dbReference>
<organism evidence="10 11">
    <name type="scientific">Mugilogobius chulae</name>
    <name type="common">yellowstripe goby</name>
    <dbReference type="NCBI Taxonomy" id="88201"/>
    <lineage>
        <taxon>Eukaryota</taxon>
        <taxon>Metazoa</taxon>
        <taxon>Chordata</taxon>
        <taxon>Craniata</taxon>
        <taxon>Vertebrata</taxon>
        <taxon>Euteleostomi</taxon>
        <taxon>Actinopterygii</taxon>
        <taxon>Neopterygii</taxon>
        <taxon>Teleostei</taxon>
        <taxon>Neoteleostei</taxon>
        <taxon>Acanthomorphata</taxon>
        <taxon>Gobiaria</taxon>
        <taxon>Gobiiformes</taxon>
        <taxon>Gobioidei</taxon>
        <taxon>Gobiidae</taxon>
        <taxon>Gobionellinae</taxon>
        <taxon>Mugilogobius</taxon>
    </lineage>
</organism>
<dbReference type="Proteomes" id="UP001460270">
    <property type="component" value="Unassembled WGS sequence"/>
</dbReference>
<dbReference type="GO" id="GO:0008270">
    <property type="term" value="F:zinc ion binding"/>
    <property type="evidence" value="ECO:0007669"/>
    <property type="project" value="UniProtKB-KW"/>
</dbReference>
<evidence type="ECO:0000256" key="6">
    <source>
        <dbReference type="ARBA" id="ARBA00023242"/>
    </source>
</evidence>
<dbReference type="EMBL" id="JBBPFD010000020">
    <property type="protein sequence ID" value="KAK7884050.1"/>
    <property type="molecule type" value="Genomic_DNA"/>
</dbReference>
<feature type="domain" description="C2H2-type" evidence="9">
    <location>
        <begin position="521"/>
        <end position="548"/>
    </location>
</feature>
<dbReference type="Pfam" id="PF00096">
    <property type="entry name" value="zf-C2H2"/>
    <property type="match status" value="1"/>
</dbReference>
<keyword evidence="2" id="KW-0479">Metal-binding</keyword>
<proteinExistence type="predicted"/>
<keyword evidence="3" id="KW-0677">Repeat</keyword>
<comment type="caution">
    <text evidence="10">The sequence shown here is derived from an EMBL/GenBank/DDBJ whole genome shotgun (WGS) entry which is preliminary data.</text>
</comment>
<keyword evidence="11" id="KW-1185">Reference proteome</keyword>
<feature type="compositionally biased region" description="Polar residues" evidence="8">
    <location>
        <begin position="231"/>
        <end position="248"/>
    </location>
</feature>
<feature type="domain" description="C2H2-type" evidence="9">
    <location>
        <begin position="469"/>
        <end position="491"/>
    </location>
</feature>
<evidence type="ECO:0000313" key="11">
    <source>
        <dbReference type="Proteomes" id="UP001460270"/>
    </source>
</evidence>
<evidence type="ECO:0000256" key="3">
    <source>
        <dbReference type="ARBA" id="ARBA00022737"/>
    </source>
</evidence>
<keyword evidence="5" id="KW-0862">Zinc</keyword>
<feature type="region of interest" description="Disordered" evidence="8">
    <location>
        <begin position="1"/>
        <end position="20"/>
    </location>
</feature>
<dbReference type="GO" id="GO:0005634">
    <property type="term" value="C:nucleus"/>
    <property type="evidence" value="ECO:0007669"/>
    <property type="project" value="UniProtKB-SubCell"/>
</dbReference>